<evidence type="ECO:0000313" key="1">
    <source>
        <dbReference type="Proteomes" id="UP000790787"/>
    </source>
</evidence>
<reference evidence="1" key="1">
    <citation type="journal article" date="2014" name="Nat. Commun.">
        <title>The tobacco genome sequence and its comparison with those of tomato and potato.</title>
        <authorList>
            <person name="Sierro N."/>
            <person name="Battey J.N."/>
            <person name="Ouadi S."/>
            <person name="Bakaher N."/>
            <person name="Bovet L."/>
            <person name="Willig A."/>
            <person name="Goepfert S."/>
            <person name="Peitsch M.C."/>
            <person name="Ivanov N.V."/>
        </authorList>
    </citation>
    <scope>NUCLEOTIDE SEQUENCE [LARGE SCALE GENOMIC DNA]</scope>
</reference>
<keyword evidence="1" id="KW-1185">Reference proteome</keyword>
<organism evidence="1 2">
    <name type="scientific">Nicotiana tabacum</name>
    <name type="common">Common tobacco</name>
    <dbReference type="NCBI Taxonomy" id="4097"/>
    <lineage>
        <taxon>Eukaryota</taxon>
        <taxon>Viridiplantae</taxon>
        <taxon>Streptophyta</taxon>
        <taxon>Embryophyta</taxon>
        <taxon>Tracheophyta</taxon>
        <taxon>Spermatophyta</taxon>
        <taxon>Magnoliopsida</taxon>
        <taxon>eudicotyledons</taxon>
        <taxon>Gunneridae</taxon>
        <taxon>Pentapetalae</taxon>
        <taxon>asterids</taxon>
        <taxon>lamiids</taxon>
        <taxon>Solanales</taxon>
        <taxon>Solanaceae</taxon>
        <taxon>Nicotianoideae</taxon>
        <taxon>Nicotianeae</taxon>
        <taxon>Nicotiana</taxon>
    </lineage>
</organism>
<accession>A0AC58SIX9</accession>
<sequence>MRRQNAGISINEPKDNMHPNTSNTYLQSPTTQLKWNTCQGSAVKSQIPPTPISRDLAMFQPLNVPMNHACQEIPSQSRLDSPKSTAATRCDRQAWSDSCQESDIRVDAMEMLTVAEQLHKKHTYTSQHTLALDLQTNDTWKNIRKTDITLLEYMPRQQDNHVTAEASKDTMIYHLQIESDMVTKLGEEQIGITIVDKASISMLIIQQTLLDKQHMEDEADEESTVGNFKDVVREGGLSPRLTTRNGKKGKKQIQAFQRVINMQKQHGFCIVALLEPFQKQGFIYKYMRRLGMETTLSNINGKICLFIDVVVEWELLIDTAQQLTIKVLHHGIGKNIIMTVVYTKCSSLERLELWDNLYYLASDMELPWVVGGDFNVILNEEEKIGGLLVYPPEYEDFSFCVNSCELFDTGYTSSPFTCVDVEHLIRTGSDHAPMLMTCGEDVAHFVKPFRFLNFWTTHESFNEEVKQKWIADFVGDPFLMFKQKIKRLKAALSHWSKITFGDIFNQLAQAALKRYLSIEEQYWKQKAGMKWFAEGDRNTTFFHNHVNGKRQKLQLKRIQNANGDGLEDQEGIANVATTFFQTQFTEKGQFTSSELLNNIPNNRRVKNAVIALSGDSATGPDRFTGLFFQHSWDTVGNDIYNMLQQFYTGSPLPKSITHTTLVLLPKVQQAQTFSDLRPRSLSNFINKEIVTHIRLRDKPANVVIKLDMAKAYDRVPWNYLIHVLRKMRFAEHFLKLIWNLIANNWYSVLINGQASGFFKSSRGVKQGDHFSPSLFILSAEVLSRSLNKLFEDKKFRGFGIPKWTDPLNHLAYADDTIIFSSSDPYSLMKVVKVLKQYEHASGQLINKSKSSYYTHDKVVRNLVHSVGCVTGFKKGNFPFNYLGCPIFYNRRRKAYYNDLIKKVKAKLHSWKGKLLSFGGKTNLISNVLQSLTIHILSVMDPPKNVLVHLHKTFTRFF</sequence>
<proteinExistence type="predicted"/>
<dbReference type="RefSeq" id="XP_075084929.1">
    <property type="nucleotide sequence ID" value="XM_075228828.1"/>
</dbReference>
<protein>
    <submittedName>
        <fullName evidence="2">Uncharacterized protein LOC142168166</fullName>
    </submittedName>
</protein>
<name>A0AC58SIX9_TOBAC</name>
<dbReference type="Proteomes" id="UP000790787">
    <property type="component" value="Chromosome 13"/>
</dbReference>
<gene>
    <name evidence="2" type="primary">LOC142168166</name>
</gene>
<evidence type="ECO:0000313" key="2">
    <source>
        <dbReference type="RefSeq" id="XP_075084929.1"/>
    </source>
</evidence>
<reference evidence="2" key="2">
    <citation type="submission" date="2025-08" db="UniProtKB">
        <authorList>
            <consortium name="RefSeq"/>
        </authorList>
    </citation>
    <scope>IDENTIFICATION</scope>
    <source>
        <tissue evidence="2">Leaf</tissue>
    </source>
</reference>